<dbReference type="EMBL" id="JBHRTN010000029">
    <property type="protein sequence ID" value="MFC3127641.1"/>
    <property type="molecule type" value="Genomic_DNA"/>
</dbReference>
<accession>A0ABV7G7Z1</accession>
<comment type="caution">
    <text evidence="2">The sequence shown here is derived from an EMBL/GenBank/DDBJ whole genome shotgun (WGS) entry which is preliminary data.</text>
</comment>
<sequence>MTLLTEHDLRQHHPFPWICVGLLAVMAVAFWIIGHTGASLGTGAALAGCIALMLPPRERMAVLPRSLQRLPRIYDAAPVMATLLSTPGYGLGWFYLDGPYDEIVHLANGILAGGVLLALIRRRERRTLHLLMVGTGFGLLLGTAWEVFEAITGLIGDWTDTWTDVVLTAAGAGLGVTMADRWPALRPDPHRTRGVGD</sequence>
<keyword evidence="1" id="KW-0812">Transmembrane</keyword>
<feature type="transmembrane region" description="Helical" evidence="1">
    <location>
        <begin position="102"/>
        <end position="120"/>
    </location>
</feature>
<keyword evidence="3" id="KW-1185">Reference proteome</keyword>
<evidence type="ECO:0008006" key="4">
    <source>
        <dbReference type="Google" id="ProtNLM"/>
    </source>
</evidence>
<organism evidence="2 3">
    <name type="scientific">Teichococcus globiformis</name>
    <dbReference type="NCBI Taxonomy" id="2307229"/>
    <lineage>
        <taxon>Bacteria</taxon>
        <taxon>Pseudomonadati</taxon>
        <taxon>Pseudomonadota</taxon>
        <taxon>Alphaproteobacteria</taxon>
        <taxon>Acetobacterales</taxon>
        <taxon>Roseomonadaceae</taxon>
        <taxon>Roseomonas</taxon>
    </lineage>
</organism>
<dbReference type="InterPro" id="IPR014509">
    <property type="entry name" value="YjdF-like"/>
</dbReference>
<reference evidence="3" key="1">
    <citation type="journal article" date="2019" name="Int. J. Syst. Evol. Microbiol.">
        <title>The Global Catalogue of Microorganisms (GCM) 10K type strain sequencing project: providing services to taxonomists for standard genome sequencing and annotation.</title>
        <authorList>
            <consortium name="The Broad Institute Genomics Platform"/>
            <consortium name="The Broad Institute Genome Sequencing Center for Infectious Disease"/>
            <person name="Wu L."/>
            <person name="Ma J."/>
        </authorList>
    </citation>
    <scope>NUCLEOTIDE SEQUENCE [LARGE SCALE GENOMIC DNA]</scope>
    <source>
        <strain evidence="3">KCTC 52094</strain>
    </source>
</reference>
<proteinExistence type="predicted"/>
<keyword evidence="1" id="KW-0472">Membrane</keyword>
<evidence type="ECO:0000313" key="3">
    <source>
        <dbReference type="Proteomes" id="UP001595593"/>
    </source>
</evidence>
<feature type="transmembrane region" description="Helical" evidence="1">
    <location>
        <begin position="127"/>
        <end position="145"/>
    </location>
</feature>
<dbReference type="Pfam" id="PF09997">
    <property type="entry name" value="DUF2238"/>
    <property type="match status" value="1"/>
</dbReference>
<keyword evidence="1" id="KW-1133">Transmembrane helix</keyword>
<protein>
    <recommendedName>
        <fullName evidence="4">VanZ family protein</fullName>
    </recommendedName>
</protein>
<dbReference type="RefSeq" id="WP_379599757.1">
    <property type="nucleotide sequence ID" value="NZ_JBHRTN010000029.1"/>
</dbReference>
<evidence type="ECO:0000256" key="1">
    <source>
        <dbReference type="SAM" id="Phobius"/>
    </source>
</evidence>
<evidence type="ECO:0000313" key="2">
    <source>
        <dbReference type="EMBL" id="MFC3127641.1"/>
    </source>
</evidence>
<gene>
    <name evidence="2" type="ORF">ACFOD4_21460</name>
</gene>
<name>A0ABV7G7Z1_9PROT</name>
<dbReference type="Proteomes" id="UP001595593">
    <property type="component" value="Unassembled WGS sequence"/>
</dbReference>
<feature type="transmembrane region" description="Helical" evidence="1">
    <location>
        <begin position="15"/>
        <end position="33"/>
    </location>
</feature>